<dbReference type="InterPro" id="IPR031949">
    <property type="entry name" value="DUF4776"/>
</dbReference>
<feature type="region of interest" description="Disordered" evidence="2">
    <location>
        <begin position="732"/>
        <end position="807"/>
    </location>
</feature>
<reference evidence="6" key="1">
    <citation type="submission" date="2025-08" db="UniProtKB">
        <authorList>
            <consortium name="RefSeq"/>
        </authorList>
    </citation>
    <scope>IDENTIFICATION</scope>
    <source>
        <strain evidence="6">15112-1751.03</strain>
        <tissue evidence="6">Whole Adult</tissue>
    </source>
</reference>
<evidence type="ECO:0000313" key="6">
    <source>
        <dbReference type="RefSeq" id="XP_034113674.1"/>
    </source>
</evidence>
<name>A0A6P8XL35_DROAB</name>
<feature type="region of interest" description="Disordered" evidence="2">
    <location>
        <begin position="441"/>
        <end position="482"/>
    </location>
</feature>
<feature type="compositionally biased region" description="Low complexity" evidence="2">
    <location>
        <begin position="442"/>
        <end position="460"/>
    </location>
</feature>
<evidence type="ECO:0000256" key="2">
    <source>
        <dbReference type="SAM" id="MobiDB-lite"/>
    </source>
</evidence>
<dbReference type="Pfam" id="PF16003">
    <property type="entry name" value="DUF4776"/>
    <property type="match status" value="1"/>
</dbReference>
<proteinExistence type="predicted"/>
<dbReference type="PANTHER" id="PTHR39079:SF1">
    <property type="entry name" value="GH11706P-RELATED"/>
    <property type="match status" value="1"/>
</dbReference>
<sequence>MANLNFVLDVFVKSFDSPKLKADNAKHLKFDATMVNQKIEITTSRINVTDYNPNSSIEFLATAKKLRQSIENNGITFKAMVKSSAIGEGKMMFPDKFLEGIKEGMGDLEYEGSCSIEKNDEEVGKVIFKCRLIIKCEKEDRDESECRRNMDINQTDIMFVMAAPKECPQPHPCDTCKDAMQPEEGDERLQLDLDRYEPIKQPVHVSPEENGGMDPSCELKHMTKQFGHVIDSLVTQMNKLNPPTEGLFTDWSGKPSNIKPNEVDRTMSVPLEDWQENSISPIRYCPVCLTAMSWLPKYSPCPKCSNKPKPEKKEEKKNKPTADQIIQEYVKVPPKGKDACQEPCDVDIENPGKTTEDQNRCGCICKAGKMCLHCRMRLISADIFEKKMSDTEECPEVNPTSKEDFCVVVEKKEEKCCTQLENVFAELLELYNKKDAAEEAAQMSSKGSQMSSSKKLSSLTSKRESGGQTNNAEKKRVKKRNNVPRRHGWDWKCTDEARKHGWKPGAISRYVFNIMKFFTQCSDDPNATNISKEIDEQEEQKQSNKPMLNICKQNGAICITFQSSDPSENPIMFKIVKSDEALILSELKRKLKAKGFPKCSCHKPLMLCVCREIKEKQQLAAELESECQLLGMESCVEKLILTDTSESEMEYNLDVSPPEAPAQSTRQPIKRKSLNNSTQTEAADDLEVKSKYPTEFNPYYRTYDCAVGDRYTGTAFGALGEEVFEDGVFGNQGGGAHGPLADPGGKSRPQTIWGSKPGEAIRGRDGAGGGTRRGPGGAVGGGFGGGAGGKSIPGAKKQPAGKSAPIPVRMPARYYKAEAEAAEKEKKAAEAAISEKKKGINIIEYLEKKGTVSKPWNPNEPKEDKNKKTATELVVGKDGLTDAQRARRALLQAPIPPLDTLPRLGKGYPQCDLCSCYPNPYSYQCNYCCDPCYYCC</sequence>
<evidence type="ECO:0000256" key="1">
    <source>
        <dbReference type="SAM" id="Coils"/>
    </source>
</evidence>
<feature type="compositionally biased region" description="Basic and acidic residues" evidence="2">
    <location>
        <begin position="308"/>
        <end position="320"/>
    </location>
</feature>
<evidence type="ECO:0000313" key="5">
    <source>
        <dbReference type="Proteomes" id="UP000515160"/>
    </source>
</evidence>
<feature type="region of interest" description="Disordered" evidence="2">
    <location>
        <begin position="652"/>
        <end position="686"/>
    </location>
</feature>
<feature type="compositionally biased region" description="Gly residues" evidence="2">
    <location>
        <begin position="766"/>
        <end position="791"/>
    </location>
</feature>
<feature type="coiled-coil region" evidence="1">
    <location>
        <begin position="812"/>
        <end position="839"/>
    </location>
</feature>
<organism evidence="5 6">
    <name type="scientific">Drosophila albomicans</name>
    <name type="common">Fruit fly</name>
    <dbReference type="NCBI Taxonomy" id="7291"/>
    <lineage>
        <taxon>Eukaryota</taxon>
        <taxon>Metazoa</taxon>
        <taxon>Ecdysozoa</taxon>
        <taxon>Arthropoda</taxon>
        <taxon>Hexapoda</taxon>
        <taxon>Insecta</taxon>
        <taxon>Pterygota</taxon>
        <taxon>Neoptera</taxon>
        <taxon>Endopterygota</taxon>
        <taxon>Diptera</taxon>
        <taxon>Brachycera</taxon>
        <taxon>Muscomorpha</taxon>
        <taxon>Ephydroidea</taxon>
        <taxon>Drosophilidae</taxon>
        <taxon>Drosophila</taxon>
    </lineage>
</organism>
<protein>
    <submittedName>
        <fullName evidence="6">Uncharacterized protein LOC117574126</fullName>
    </submittedName>
</protein>
<dbReference type="OrthoDB" id="7869181at2759"/>
<dbReference type="Proteomes" id="UP000515160">
    <property type="component" value="Chromosome 2R"/>
</dbReference>
<dbReference type="AlphaFoldDB" id="A0A6P8XL35"/>
<dbReference type="PANTHER" id="PTHR39079">
    <property type="entry name" value="FI08034P-RELATED"/>
    <property type="match status" value="1"/>
</dbReference>
<dbReference type="InterPro" id="IPR031992">
    <property type="entry name" value="DUF4788"/>
</dbReference>
<keyword evidence="5" id="KW-1185">Reference proteome</keyword>
<keyword evidence="1" id="KW-0175">Coiled coil</keyword>
<evidence type="ECO:0000259" key="3">
    <source>
        <dbReference type="Pfam" id="PF16003"/>
    </source>
</evidence>
<gene>
    <name evidence="6" type="primary">LOC117574126</name>
</gene>
<dbReference type="Pfam" id="PF16032">
    <property type="entry name" value="DUF4788"/>
    <property type="match status" value="1"/>
</dbReference>
<dbReference type="RefSeq" id="XP_034113674.1">
    <property type="nucleotide sequence ID" value="XM_034257783.2"/>
</dbReference>
<accession>A0A6P8XL35</accession>
<feature type="region of interest" description="Disordered" evidence="2">
    <location>
        <begin position="304"/>
        <end position="324"/>
    </location>
</feature>
<evidence type="ECO:0000259" key="4">
    <source>
        <dbReference type="Pfam" id="PF16032"/>
    </source>
</evidence>
<feature type="domain" description="DUF4776" evidence="3">
    <location>
        <begin position="449"/>
        <end position="707"/>
    </location>
</feature>
<feature type="domain" description="DUF4788" evidence="4">
    <location>
        <begin position="12"/>
        <end position="232"/>
    </location>
</feature>
<dbReference type="GeneID" id="117574126"/>